<name>A0A8H7VDY0_9FUNG</name>
<gene>
    <name evidence="1" type="ORF">INT46_008089</name>
</gene>
<sequence>MDMLKLPMKHGAFKDFMKSYRDALFVFDEDDKKRVEKVLYLKFNKITFKAMLAQNPDWILQRVKRAVPPPNILLPIITELFDTYGNIVCSRSKDKLFDNQAWKKAASIKASIKQGHLSDPIGISLYYKIKEDKFKLPIYRCVRGTNSVEGGIHTGIIRKFGFFNASPDLAECALANYRLRHNANVGSKNKYGKLYKNHYSPWLTQVINDIEEKLGMKTKASYFNPFCDALKFRRNNVESTNLAFGICPFPENLLEQFEMEQFKFDQIDKKKKM</sequence>
<organism evidence="1 2">
    <name type="scientific">Mucor plumbeus</name>
    <dbReference type="NCBI Taxonomy" id="97098"/>
    <lineage>
        <taxon>Eukaryota</taxon>
        <taxon>Fungi</taxon>
        <taxon>Fungi incertae sedis</taxon>
        <taxon>Mucoromycota</taxon>
        <taxon>Mucoromycotina</taxon>
        <taxon>Mucoromycetes</taxon>
        <taxon>Mucorales</taxon>
        <taxon>Mucorineae</taxon>
        <taxon>Mucoraceae</taxon>
        <taxon>Mucor</taxon>
    </lineage>
</organism>
<reference evidence="1" key="1">
    <citation type="submission" date="2020-12" db="EMBL/GenBank/DDBJ databases">
        <title>Metabolic potential, ecology and presence of endohyphal bacteria is reflected in genomic diversity of Mucoromycotina.</title>
        <authorList>
            <person name="Muszewska A."/>
            <person name="Okrasinska A."/>
            <person name="Steczkiewicz K."/>
            <person name="Drgas O."/>
            <person name="Orlowska M."/>
            <person name="Perlinska-Lenart U."/>
            <person name="Aleksandrzak-Piekarczyk T."/>
            <person name="Szatraj K."/>
            <person name="Zielenkiewicz U."/>
            <person name="Pilsyk S."/>
            <person name="Malc E."/>
            <person name="Mieczkowski P."/>
            <person name="Kruszewska J.S."/>
            <person name="Biernat P."/>
            <person name="Pawlowska J."/>
        </authorList>
    </citation>
    <scope>NUCLEOTIDE SEQUENCE</scope>
    <source>
        <strain evidence="1">CBS 226.32</strain>
    </source>
</reference>
<proteinExistence type="predicted"/>
<accession>A0A8H7VDY0</accession>
<comment type="caution">
    <text evidence="1">The sequence shown here is derived from an EMBL/GenBank/DDBJ whole genome shotgun (WGS) entry which is preliminary data.</text>
</comment>
<keyword evidence="2" id="KW-1185">Reference proteome</keyword>
<dbReference type="Proteomes" id="UP000650833">
    <property type="component" value="Unassembled WGS sequence"/>
</dbReference>
<evidence type="ECO:0000313" key="1">
    <source>
        <dbReference type="EMBL" id="KAG2212963.1"/>
    </source>
</evidence>
<evidence type="ECO:0000313" key="2">
    <source>
        <dbReference type="Proteomes" id="UP000650833"/>
    </source>
</evidence>
<protein>
    <submittedName>
        <fullName evidence="1">Uncharacterized protein</fullName>
    </submittedName>
</protein>
<dbReference type="AlphaFoldDB" id="A0A8H7VDY0"/>
<dbReference type="EMBL" id="JAEPRC010000042">
    <property type="protein sequence ID" value="KAG2212963.1"/>
    <property type="molecule type" value="Genomic_DNA"/>
</dbReference>
<dbReference type="OrthoDB" id="2267587at2759"/>